<feature type="region of interest" description="Disordered" evidence="2">
    <location>
        <begin position="260"/>
        <end position="279"/>
    </location>
</feature>
<evidence type="ECO:0000259" key="4">
    <source>
        <dbReference type="PROSITE" id="PS50006"/>
    </source>
</evidence>
<name>A0A0M2H4K8_9MICO</name>
<sequence length="516" mass="52549">MNDTQAAGAVFGTLIIVLFYAAVYVWASLAFAAVFRKSGVEGWKAWVPILNTVVLFQLAGLSPWLLLLLLVPVLGQIAFLVVFAMAMYRLSVAFGYGMGMAVLGFLLCPVWATIVGFGSARWVGHETVGSGVRRASSAIDDPPPLPTFTAHTSATVDVSGFAPRTPVYSPVPPAPTADSAEPGEPPATLPRSVQAPAAGWAPPPLPSGPADAASGIPPIPPIPPAPVAADAAAAVPAAAAPSAASPAEAAPAPVSAAARARAAAPEAQPVDDPWLDLPAESTDLTGEVTAAEAGAPAPIAAVPSAPVSAVALRADEIAGYAGDLPPVTRVPGGVMRAPAAEPWAPQESDGEADAFPESSGPVSAIAGAPDAGSPRSAAGAVSAQHVRPEVPETPEDFDETVVAARRRTKWSLVLPAGSPVELTGEIVLVGRRPARSTAYPGAQLVVVDDGTVSRTHLRLERDGDQWSITDLQSTNGTVLLADDGSEREIAPGTAQPAPQRWLAGDAELRLTNDTAS</sequence>
<feature type="region of interest" description="Disordered" evidence="2">
    <location>
        <begin position="339"/>
        <end position="391"/>
    </location>
</feature>
<keyword evidence="1" id="KW-0597">Phosphoprotein</keyword>
<dbReference type="InterPro" id="IPR043739">
    <property type="entry name" value="DUF5684"/>
</dbReference>
<reference evidence="5 6" key="1">
    <citation type="submission" date="2015-02" db="EMBL/GenBank/DDBJ databases">
        <title>Draft genome sequences of ten Microbacterium spp. with emphasis on heavy metal contaminated environments.</title>
        <authorList>
            <person name="Corretto E."/>
        </authorList>
    </citation>
    <scope>NUCLEOTIDE SEQUENCE [LARGE SCALE GENOMIC DNA]</scope>
    <source>
        <strain evidence="5 6">DSM 12510</strain>
    </source>
</reference>
<keyword evidence="3" id="KW-0472">Membrane</keyword>
<feature type="region of interest" description="Disordered" evidence="2">
    <location>
        <begin position="167"/>
        <end position="218"/>
    </location>
</feature>
<dbReference type="PROSITE" id="PS50006">
    <property type="entry name" value="FHA_DOMAIN"/>
    <property type="match status" value="1"/>
</dbReference>
<dbReference type="SMART" id="SM00240">
    <property type="entry name" value="FHA"/>
    <property type="match status" value="1"/>
</dbReference>
<dbReference type="Pfam" id="PF18936">
    <property type="entry name" value="DUF5684"/>
    <property type="match status" value="1"/>
</dbReference>
<feature type="transmembrane region" description="Helical" evidence="3">
    <location>
        <begin position="6"/>
        <end position="35"/>
    </location>
</feature>
<evidence type="ECO:0000256" key="2">
    <source>
        <dbReference type="SAM" id="MobiDB-lite"/>
    </source>
</evidence>
<organism evidence="5 6">
    <name type="scientific">Microbacterium terrae</name>
    <dbReference type="NCBI Taxonomy" id="69369"/>
    <lineage>
        <taxon>Bacteria</taxon>
        <taxon>Bacillati</taxon>
        <taxon>Actinomycetota</taxon>
        <taxon>Actinomycetes</taxon>
        <taxon>Micrococcales</taxon>
        <taxon>Microbacteriaceae</taxon>
        <taxon>Microbacterium</taxon>
    </lineage>
</organism>
<comment type="caution">
    <text evidence="5">The sequence shown here is derived from an EMBL/GenBank/DDBJ whole genome shotgun (WGS) entry which is preliminary data.</text>
</comment>
<proteinExistence type="predicted"/>
<keyword evidence="3" id="KW-0812">Transmembrane</keyword>
<dbReference type="InterPro" id="IPR000253">
    <property type="entry name" value="FHA_dom"/>
</dbReference>
<dbReference type="OrthoDB" id="3637276at2"/>
<dbReference type="CDD" id="cd00060">
    <property type="entry name" value="FHA"/>
    <property type="match status" value="1"/>
</dbReference>
<dbReference type="STRING" id="92835.RS81_02026"/>
<evidence type="ECO:0000256" key="1">
    <source>
        <dbReference type="ARBA" id="ARBA00022553"/>
    </source>
</evidence>
<dbReference type="Gene3D" id="2.60.200.20">
    <property type="match status" value="1"/>
</dbReference>
<dbReference type="Proteomes" id="UP000033956">
    <property type="component" value="Unassembled WGS sequence"/>
</dbReference>
<evidence type="ECO:0000313" key="5">
    <source>
        <dbReference type="EMBL" id="KJL39396.1"/>
    </source>
</evidence>
<keyword evidence="6" id="KW-1185">Reference proteome</keyword>
<dbReference type="SUPFAM" id="SSF49879">
    <property type="entry name" value="SMAD/FHA domain"/>
    <property type="match status" value="1"/>
</dbReference>
<dbReference type="EMBL" id="JYIZ01000050">
    <property type="protein sequence ID" value="KJL39396.1"/>
    <property type="molecule type" value="Genomic_DNA"/>
</dbReference>
<keyword evidence="3" id="KW-1133">Transmembrane helix</keyword>
<accession>A0A0M2H4K8</accession>
<dbReference type="PATRIC" id="fig|92835.4.peg.2057"/>
<dbReference type="Pfam" id="PF00498">
    <property type="entry name" value="FHA"/>
    <property type="match status" value="1"/>
</dbReference>
<feature type="transmembrane region" description="Helical" evidence="3">
    <location>
        <begin position="65"/>
        <end position="88"/>
    </location>
</feature>
<evidence type="ECO:0000256" key="3">
    <source>
        <dbReference type="SAM" id="Phobius"/>
    </source>
</evidence>
<dbReference type="AlphaFoldDB" id="A0A0M2H4K8"/>
<evidence type="ECO:0000313" key="6">
    <source>
        <dbReference type="Proteomes" id="UP000033956"/>
    </source>
</evidence>
<feature type="transmembrane region" description="Helical" evidence="3">
    <location>
        <begin position="100"/>
        <end position="123"/>
    </location>
</feature>
<gene>
    <name evidence="5" type="ORF">RS81_02026</name>
</gene>
<feature type="domain" description="FHA" evidence="4">
    <location>
        <begin position="427"/>
        <end position="479"/>
    </location>
</feature>
<protein>
    <submittedName>
        <fullName evidence="5">FHA domain protein</fullName>
    </submittedName>
</protein>
<dbReference type="InterPro" id="IPR008984">
    <property type="entry name" value="SMAD_FHA_dom_sf"/>
</dbReference>